<dbReference type="AlphaFoldDB" id="A0A543DL36"/>
<keyword evidence="4" id="KW-0378">Hydrolase</keyword>
<keyword evidence="4" id="KW-0540">Nuclease</keyword>
<feature type="region of interest" description="Disordered" evidence="2">
    <location>
        <begin position="206"/>
        <end position="230"/>
    </location>
</feature>
<keyword evidence="5" id="KW-1185">Reference proteome</keyword>
<dbReference type="Pfam" id="PF02720">
    <property type="entry name" value="DUF222"/>
    <property type="match status" value="1"/>
</dbReference>
<reference evidence="4 5" key="1">
    <citation type="submission" date="2019-06" db="EMBL/GenBank/DDBJ databases">
        <title>Sequencing the genomes of 1000 actinobacteria strains.</title>
        <authorList>
            <person name="Klenk H.-P."/>
        </authorList>
    </citation>
    <scope>NUCLEOTIDE SEQUENCE [LARGE SCALE GENOMIC DNA]</scope>
    <source>
        <strain evidence="4 5">DSM 45301</strain>
    </source>
</reference>
<dbReference type="Proteomes" id="UP000315677">
    <property type="component" value="Unassembled WGS sequence"/>
</dbReference>
<gene>
    <name evidence="4" type="ORF">FB558_5744</name>
</gene>
<comment type="caution">
    <text evidence="4">The sequence shown here is derived from an EMBL/GenBank/DDBJ whole genome shotgun (WGS) entry which is preliminary data.</text>
</comment>
<accession>A0A543DL36</accession>
<evidence type="ECO:0000256" key="1">
    <source>
        <dbReference type="ARBA" id="ARBA00023450"/>
    </source>
</evidence>
<comment type="similarity">
    <text evidence="1">Belongs to the Rv1128c/1148c/1588c/1702c/1945/3466 family.</text>
</comment>
<keyword evidence="4" id="KW-0255">Endonuclease</keyword>
<name>A0A543DL36_9PSEU</name>
<evidence type="ECO:0000313" key="4">
    <source>
        <dbReference type="EMBL" id="TQM09965.1"/>
    </source>
</evidence>
<sequence>MQRMSTDDLESELLTLAGHIAAAECHFLQLLAEFDDRGGWCGDGIRSCAHWLSWRAGMNLRTATERVRVAHALQQLPKIREAFGAGKISYSKVRAISRVTGTDTDTLTQIGAAIAAGDPKWRHTRVADPEAAERVLLNVALCGTASHIETVVAAVRRLHTPPQDTAARRSVTWRTDDDGSLLVLVRFTPDAGAAFIGAIEALVPPKIPPRYSDAPAPEDLDERSREQEPGPVVDRMAAHRADALLALVTRTASTTTAGTGAVRGGEAEPVVEPVVERGNSQVVVHLDVNSGTARIAGGPEIAAPTAERLACDARVQLLLDDREGNRMYLGRSRRLATPAQITALMARDGERCQFPGCTHTRYLQAHHVRHWLHGGPTDIDNLVLICSFHHLAIHDHGYRIHRRPGRWEFLRPDGTPIPEPMVLSGRAESLIEMHTWDQLRIDRKTLSPQWFGERLDVDPILGALLPRRTRTAA</sequence>
<evidence type="ECO:0000256" key="2">
    <source>
        <dbReference type="SAM" id="MobiDB-lite"/>
    </source>
</evidence>
<dbReference type="GO" id="GO:0008270">
    <property type="term" value="F:zinc ion binding"/>
    <property type="evidence" value="ECO:0007669"/>
    <property type="project" value="InterPro"/>
</dbReference>
<evidence type="ECO:0000313" key="5">
    <source>
        <dbReference type="Proteomes" id="UP000315677"/>
    </source>
</evidence>
<proteinExistence type="inferred from homology"/>
<dbReference type="GO" id="GO:0003676">
    <property type="term" value="F:nucleic acid binding"/>
    <property type="evidence" value="ECO:0007669"/>
    <property type="project" value="InterPro"/>
</dbReference>
<dbReference type="CDD" id="cd00085">
    <property type="entry name" value="HNHc"/>
    <property type="match status" value="1"/>
</dbReference>
<dbReference type="InterPro" id="IPR003870">
    <property type="entry name" value="DUF222"/>
</dbReference>
<evidence type="ECO:0000259" key="3">
    <source>
        <dbReference type="SMART" id="SM00507"/>
    </source>
</evidence>
<dbReference type="Pfam" id="PF01844">
    <property type="entry name" value="HNH"/>
    <property type="match status" value="1"/>
</dbReference>
<dbReference type="EMBL" id="VFPA01000003">
    <property type="protein sequence ID" value="TQM09965.1"/>
    <property type="molecule type" value="Genomic_DNA"/>
</dbReference>
<dbReference type="InterPro" id="IPR003615">
    <property type="entry name" value="HNH_nuc"/>
</dbReference>
<organism evidence="4 5">
    <name type="scientific">Pseudonocardia kunmingensis</name>
    <dbReference type="NCBI Taxonomy" id="630975"/>
    <lineage>
        <taxon>Bacteria</taxon>
        <taxon>Bacillati</taxon>
        <taxon>Actinomycetota</taxon>
        <taxon>Actinomycetes</taxon>
        <taxon>Pseudonocardiales</taxon>
        <taxon>Pseudonocardiaceae</taxon>
        <taxon>Pseudonocardia</taxon>
    </lineage>
</organism>
<dbReference type="SMART" id="SM00507">
    <property type="entry name" value="HNHc"/>
    <property type="match status" value="1"/>
</dbReference>
<dbReference type="GO" id="GO:0004519">
    <property type="term" value="F:endonuclease activity"/>
    <property type="evidence" value="ECO:0007669"/>
    <property type="project" value="UniProtKB-KW"/>
</dbReference>
<feature type="domain" description="HNH nuclease" evidence="3">
    <location>
        <begin position="339"/>
        <end position="391"/>
    </location>
</feature>
<dbReference type="InterPro" id="IPR002711">
    <property type="entry name" value="HNH"/>
</dbReference>
<protein>
    <submittedName>
        <fullName evidence="4">HNH endonuclease</fullName>
    </submittedName>
</protein>
<dbReference type="Gene3D" id="1.10.30.50">
    <property type="match status" value="1"/>
</dbReference>